<accession>A0A1M6MKL2</accession>
<proteinExistence type="predicted"/>
<dbReference type="AlphaFoldDB" id="A0A1M6MKL2"/>
<sequence length="173" mass="18241">MISAPLVPAPDLLAAAPGYRGGGVAFGGAAHRRAAEARPQRLWIAFGGGADQGWMRLLRPGFRHCFAALRDEGGWTVLDPLSGRLLVTRLPVEPGFDLPGFWGRAGCRVLGPFVPAAPAQAWPAVIPFSCVALCRALLGPGAPFAVTPYGLYRRLEKNSSHEENVLDESGSGG</sequence>
<evidence type="ECO:0000313" key="2">
    <source>
        <dbReference type="Proteomes" id="UP000184387"/>
    </source>
</evidence>
<organism evidence="1 2">
    <name type="scientific">Muricoccus roseus</name>
    <dbReference type="NCBI Taxonomy" id="198092"/>
    <lineage>
        <taxon>Bacteria</taxon>
        <taxon>Pseudomonadati</taxon>
        <taxon>Pseudomonadota</taxon>
        <taxon>Alphaproteobacteria</taxon>
        <taxon>Acetobacterales</taxon>
        <taxon>Roseomonadaceae</taxon>
        <taxon>Muricoccus</taxon>
    </lineage>
</organism>
<keyword evidence="2" id="KW-1185">Reference proteome</keyword>
<protein>
    <submittedName>
        <fullName evidence="1">Uncharacterized protein</fullName>
    </submittedName>
</protein>
<gene>
    <name evidence="1" type="ORF">SAMN02745194_03503</name>
</gene>
<name>A0A1M6MKL2_9PROT</name>
<dbReference type="Proteomes" id="UP000184387">
    <property type="component" value="Unassembled WGS sequence"/>
</dbReference>
<dbReference type="STRING" id="198092.SAMN02745194_03503"/>
<reference evidence="1 2" key="1">
    <citation type="submission" date="2016-11" db="EMBL/GenBank/DDBJ databases">
        <authorList>
            <person name="Jaros S."/>
            <person name="Januszkiewicz K."/>
            <person name="Wedrychowicz H."/>
        </authorList>
    </citation>
    <scope>NUCLEOTIDE SEQUENCE [LARGE SCALE GENOMIC DNA]</scope>
    <source>
        <strain evidence="1 2">DSM 14916</strain>
    </source>
</reference>
<dbReference type="EMBL" id="FQZF01000022">
    <property type="protein sequence ID" value="SHJ83910.1"/>
    <property type="molecule type" value="Genomic_DNA"/>
</dbReference>
<evidence type="ECO:0000313" key="1">
    <source>
        <dbReference type="EMBL" id="SHJ83910.1"/>
    </source>
</evidence>